<accession>A0AC35G470</accession>
<proteinExistence type="predicted"/>
<name>A0AC35G470_9BILA</name>
<sequence length="122" mass="14615">MFSNLMAQILPKCLLLINFLEFFNPSLLLLLLFYVVQHSNFSKSRFRYSQKYIFKQLCFILAVFKTLFSFQSKKLQKCFKILNQVIYSNFPQKSLGSDFTPSKMFHMSSKYYYSNFKSVKKF</sequence>
<evidence type="ECO:0000313" key="1">
    <source>
        <dbReference type="Proteomes" id="UP000887580"/>
    </source>
</evidence>
<dbReference type="Proteomes" id="UP000887580">
    <property type="component" value="Unplaced"/>
</dbReference>
<protein>
    <submittedName>
        <fullName evidence="2">Transmembrane protein</fullName>
    </submittedName>
</protein>
<dbReference type="WBParaSite" id="PS1159_v2.g23813.t1">
    <property type="protein sequence ID" value="PS1159_v2.g23813.t1"/>
    <property type="gene ID" value="PS1159_v2.g23813"/>
</dbReference>
<reference evidence="2" key="1">
    <citation type="submission" date="2022-11" db="UniProtKB">
        <authorList>
            <consortium name="WormBaseParasite"/>
        </authorList>
    </citation>
    <scope>IDENTIFICATION</scope>
</reference>
<evidence type="ECO:0000313" key="2">
    <source>
        <dbReference type="WBParaSite" id="PS1159_v2.g23813.t1"/>
    </source>
</evidence>
<organism evidence="1 2">
    <name type="scientific">Panagrolaimus sp. PS1159</name>
    <dbReference type="NCBI Taxonomy" id="55785"/>
    <lineage>
        <taxon>Eukaryota</taxon>
        <taxon>Metazoa</taxon>
        <taxon>Ecdysozoa</taxon>
        <taxon>Nematoda</taxon>
        <taxon>Chromadorea</taxon>
        <taxon>Rhabditida</taxon>
        <taxon>Tylenchina</taxon>
        <taxon>Panagrolaimomorpha</taxon>
        <taxon>Panagrolaimoidea</taxon>
        <taxon>Panagrolaimidae</taxon>
        <taxon>Panagrolaimus</taxon>
    </lineage>
</organism>